<dbReference type="PANTHER" id="PTHR43434:SF20">
    <property type="entry name" value="5'-NUCLEOTIDASE"/>
    <property type="match status" value="1"/>
</dbReference>
<keyword evidence="2" id="KW-1185">Reference proteome</keyword>
<name>A0A7X2XTZ6_9LACO</name>
<dbReference type="Pfam" id="PF13419">
    <property type="entry name" value="HAD_2"/>
    <property type="match status" value="1"/>
</dbReference>
<dbReference type="Gene3D" id="1.10.150.240">
    <property type="entry name" value="Putative phosphatase, domain 2"/>
    <property type="match status" value="1"/>
</dbReference>
<dbReference type="GO" id="GO:0004713">
    <property type="term" value="F:protein tyrosine kinase activity"/>
    <property type="evidence" value="ECO:0007669"/>
    <property type="project" value="TreeGrafter"/>
</dbReference>
<accession>A0A7X2XTZ6</accession>
<dbReference type="GO" id="GO:0005829">
    <property type="term" value="C:cytosol"/>
    <property type="evidence" value="ECO:0007669"/>
    <property type="project" value="TreeGrafter"/>
</dbReference>
<dbReference type="InterPro" id="IPR041492">
    <property type="entry name" value="HAD_2"/>
</dbReference>
<dbReference type="InterPro" id="IPR023214">
    <property type="entry name" value="HAD_sf"/>
</dbReference>
<evidence type="ECO:0000313" key="2">
    <source>
        <dbReference type="Proteomes" id="UP000466388"/>
    </source>
</evidence>
<sequence length="220" mass="23947">MNKQVFFDFDGTLADSERGIIISIKEMVKKLGLPQLSDAEYRTFIGPAMTANLKRAYPDLSEAKVAQGVAEYHRSYAQDGYAELDIYPGIQSALEQLKAEGFRLNIASAKPVDVLPQILDRFHLTNYFDGVYGATTDEKMRSRKADILAYGIAQSGADPKRSVMVGDRYTDINGGAENNVRTIGVSYGFGDAAELRASNASAIVAKPQEIPGAVDLLLNS</sequence>
<dbReference type="InterPro" id="IPR023198">
    <property type="entry name" value="PGP-like_dom2"/>
</dbReference>
<dbReference type="InterPro" id="IPR050155">
    <property type="entry name" value="HAD-like_hydrolase_sf"/>
</dbReference>
<dbReference type="SFLD" id="SFLDG01129">
    <property type="entry name" value="C1.5:_HAD__Beta-PGM__Phosphata"/>
    <property type="match status" value="1"/>
</dbReference>
<protein>
    <submittedName>
        <fullName evidence="1">HAD hydrolase-like protein</fullName>
    </submittedName>
</protein>
<keyword evidence="1" id="KW-0378">Hydrolase</keyword>
<dbReference type="Proteomes" id="UP000466388">
    <property type="component" value="Unassembled WGS sequence"/>
</dbReference>
<evidence type="ECO:0000313" key="1">
    <source>
        <dbReference type="EMBL" id="MTV81519.1"/>
    </source>
</evidence>
<dbReference type="SFLD" id="SFLDS00003">
    <property type="entry name" value="Haloacid_Dehalogenase"/>
    <property type="match status" value="1"/>
</dbReference>
<organism evidence="1 2">
    <name type="scientific">Secundilactobacillus folii</name>
    <dbReference type="NCBI Taxonomy" id="2678357"/>
    <lineage>
        <taxon>Bacteria</taxon>
        <taxon>Bacillati</taxon>
        <taxon>Bacillota</taxon>
        <taxon>Bacilli</taxon>
        <taxon>Lactobacillales</taxon>
        <taxon>Lactobacillaceae</taxon>
        <taxon>Secundilactobacillus</taxon>
    </lineage>
</organism>
<dbReference type="PANTHER" id="PTHR43434">
    <property type="entry name" value="PHOSPHOGLYCOLATE PHOSPHATASE"/>
    <property type="match status" value="1"/>
</dbReference>
<reference evidence="1 2" key="1">
    <citation type="submission" date="2019-11" db="EMBL/GenBank/DDBJ databases">
        <title>Lactobacillus sp. nov. CRM56-3, isolated from fermented tea leaves.</title>
        <authorList>
            <person name="Phuengjayaem S."/>
            <person name="Tanasupawat S."/>
        </authorList>
    </citation>
    <scope>NUCLEOTIDE SEQUENCE [LARGE SCALE GENOMIC DNA]</scope>
    <source>
        <strain evidence="1 2">CRM56-3</strain>
    </source>
</reference>
<dbReference type="Gene3D" id="3.40.50.1000">
    <property type="entry name" value="HAD superfamily/HAD-like"/>
    <property type="match status" value="1"/>
</dbReference>
<dbReference type="GO" id="GO:0016787">
    <property type="term" value="F:hydrolase activity"/>
    <property type="evidence" value="ECO:0007669"/>
    <property type="project" value="UniProtKB-KW"/>
</dbReference>
<dbReference type="RefSeq" id="WP_155430801.1">
    <property type="nucleotide sequence ID" value="NZ_WNJO01000002.1"/>
</dbReference>
<dbReference type="AlphaFoldDB" id="A0A7X2XTZ6"/>
<dbReference type="EMBL" id="WNJO01000002">
    <property type="protein sequence ID" value="MTV81519.1"/>
    <property type="molecule type" value="Genomic_DNA"/>
</dbReference>
<gene>
    <name evidence="1" type="ORF">GM612_02470</name>
</gene>
<dbReference type="InterPro" id="IPR036412">
    <property type="entry name" value="HAD-like_sf"/>
</dbReference>
<proteinExistence type="predicted"/>
<dbReference type="SUPFAM" id="SSF56784">
    <property type="entry name" value="HAD-like"/>
    <property type="match status" value="1"/>
</dbReference>
<comment type="caution">
    <text evidence="1">The sequence shown here is derived from an EMBL/GenBank/DDBJ whole genome shotgun (WGS) entry which is preliminary data.</text>
</comment>